<accession>A0ABD3PFZ7</accession>
<sequence length="184" mass="21627">MLLERRCVQLFLLRSTSRVTFYCCQKNAWCDEKVMIHWIDTAFKAWVQMRRAQYPGVTPLLVMDAHTVHFLRSVVNRIENMGCDVLFIPAGCTYLCQPVDVGMNRPLKRELKLQWEAWMEEQGTDLTPPSREHIANWVIHSYHNITKETVQNAWKKKGFSWCVSVFIDDVYDMNVIIIIKICKS</sequence>
<evidence type="ECO:0000259" key="1">
    <source>
        <dbReference type="Pfam" id="PF03184"/>
    </source>
</evidence>
<name>A0ABD3PFZ7_9STRA</name>
<comment type="caution">
    <text evidence="2">The sequence shown here is derived from an EMBL/GenBank/DDBJ whole genome shotgun (WGS) entry which is preliminary data.</text>
</comment>
<reference evidence="2 3" key="1">
    <citation type="submission" date="2024-10" db="EMBL/GenBank/DDBJ databases">
        <title>Updated reference genomes for cyclostephanoid diatoms.</title>
        <authorList>
            <person name="Roberts W.R."/>
            <person name="Alverson A.J."/>
        </authorList>
    </citation>
    <scope>NUCLEOTIDE SEQUENCE [LARGE SCALE GENOMIC DNA]</scope>
    <source>
        <strain evidence="2 3">AJA010-31</strain>
    </source>
</reference>
<keyword evidence="3" id="KW-1185">Reference proteome</keyword>
<organism evidence="2 3">
    <name type="scientific">Cyclotella atomus</name>
    <dbReference type="NCBI Taxonomy" id="382360"/>
    <lineage>
        <taxon>Eukaryota</taxon>
        <taxon>Sar</taxon>
        <taxon>Stramenopiles</taxon>
        <taxon>Ochrophyta</taxon>
        <taxon>Bacillariophyta</taxon>
        <taxon>Coscinodiscophyceae</taxon>
        <taxon>Thalassiosirophycidae</taxon>
        <taxon>Stephanodiscales</taxon>
        <taxon>Stephanodiscaceae</taxon>
        <taxon>Cyclotella</taxon>
    </lineage>
</organism>
<feature type="domain" description="DDE-1" evidence="1">
    <location>
        <begin position="22"/>
        <end position="154"/>
    </location>
</feature>
<dbReference type="EMBL" id="JALLPJ020000643">
    <property type="protein sequence ID" value="KAL3786587.1"/>
    <property type="molecule type" value="Genomic_DNA"/>
</dbReference>
<gene>
    <name evidence="2" type="ORF">ACHAWO_010202</name>
</gene>
<dbReference type="AlphaFoldDB" id="A0ABD3PFZ7"/>
<evidence type="ECO:0000313" key="2">
    <source>
        <dbReference type="EMBL" id="KAL3786587.1"/>
    </source>
</evidence>
<evidence type="ECO:0000313" key="3">
    <source>
        <dbReference type="Proteomes" id="UP001530400"/>
    </source>
</evidence>
<dbReference type="Proteomes" id="UP001530400">
    <property type="component" value="Unassembled WGS sequence"/>
</dbReference>
<protein>
    <recommendedName>
        <fullName evidence="1">DDE-1 domain-containing protein</fullName>
    </recommendedName>
</protein>
<proteinExistence type="predicted"/>
<dbReference type="InterPro" id="IPR004875">
    <property type="entry name" value="DDE_SF_endonuclease_dom"/>
</dbReference>
<dbReference type="Pfam" id="PF03184">
    <property type="entry name" value="DDE_1"/>
    <property type="match status" value="1"/>
</dbReference>